<name>A0A3A5MW13_9MICO</name>
<keyword evidence="2" id="KW-1185">Reference proteome</keyword>
<dbReference type="AlphaFoldDB" id="A0A3A5MW13"/>
<accession>A0A3A5MW13</accession>
<sequence length="191" mass="21866">MSGTRPATLSAMDWTREWFERQRFEGWKTFGELTRDDLPKTRGVYVVLTELTNAAPEVLSESVGGFHKHKPLTDDPAKVTANWQHAAEVLYIGMAGSEQGFHDRLWAYSQQGRGFRAGHRGGRYVWQLPKSEQLTVAWRATGNLDAHDVEDALLAIYIERWGDRPFANLRDGHRFTPNEARELLDGWLITR</sequence>
<evidence type="ECO:0000313" key="1">
    <source>
        <dbReference type="EMBL" id="RJT90206.1"/>
    </source>
</evidence>
<evidence type="ECO:0000313" key="2">
    <source>
        <dbReference type="Proteomes" id="UP000272015"/>
    </source>
</evidence>
<comment type="caution">
    <text evidence="1">The sequence shown here is derived from an EMBL/GenBank/DDBJ whole genome shotgun (WGS) entry which is preliminary data.</text>
</comment>
<dbReference type="Proteomes" id="UP000272015">
    <property type="component" value="Unassembled WGS sequence"/>
</dbReference>
<organism evidence="1 2">
    <name type="scientific">Cryobacterium melibiosiphilum</name>
    <dbReference type="NCBI Taxonomy" id="995039"/>
    <lineage>
        <taxon>Bacteria</taxon>
        <taxon>Bacillati</taxon>
        <taxon>Actinomycetota</taxon>
        <taxon>Actinomycetes</taxon>
        <taxon>Micrococcales</taxon>
        <taxon>Microbacteriaceae</taxon>
        <taxon>Cryobacterium</taxon>
    </lineage>
</organism>
<protein>
    <submittedName>
        <fullName evidence="1">Uncharacterized protein</fullName>
    </submittedName>
</protein>
<proteinExistence type="predicted"/>
<reference evidence="1 2" key="1">
    <citation type="submission" date="2018-09" db="EMBL/GenBank/DDBJ databases">
        <title>Novel species of Cryobacterium.</title>
        <authorList>
            <person name="Liu Q."/>
            <person name="Xin Y.-H."/>
        </authorList>
    </citation>
    <scope>NUCLEOTIDE SEQUENCE [LARGE SCALE GENOMIC DNA]</scope>
    <source>
        <strain evidence="1 2">Hh39</strain>
    </source>
</reference>
<gene>
    <name evidence="1" type="ORF">D6T64_04605</name>
</gene>
<dbReference type="EMBL" id="QZVS01000063">
    <property type="protein sequence ID" value="RJT90206.1"/>
    <property type="molecule type" value="Genomic_DNA"/>
</dbReference>